<evidence type="ECO:0000256" key="1">
    <source>
        <dbReference type="SAM" id="Coils"/>
    </source>
</evidence>
<dbReference type="EMBL" id="LWMV01000024">
    <property type="protein sequence ID" value="KZX15875.1"/>
    <property type="molecule type" value="Genomic_DNA"/>
</dbReference>
<sequence length="176" mass="20385">MDNNSGIADIIIDKHNIDDETFNKENIILNFEEYISLSSTGVSSFLNYKDENNTGREFYITGSIFSKKLDGILKAFDEKVINSPDFIKIKEKDKYFIENLRNERAFKKFKKSKKNRNIKPRFETIINMVKTLKGIGENEGEMEEYGDLISELLANLEKTIENLELIEKAIKNIEAN</sequence>
<keyword evidence="3" id="KW-1185">Reference proteome</keyword>
<dbReference type="Proteomes" id="UP000077245">
    <property type="component" value="Unassembled WGS sequence"/>
</dbReference>
<dbReference type="PATRIC" id="fig|49547.3.peg.196"/>
<reference evidence="2 3" key="1">
    <citation type="submission" date="2016-04" db="EMBL/GenBank/DDBJ databases">
        <title>Genome sequence of Methanobrevibacter curvatus DSM 11111.</title>
        <authorList>
            <person name="Poehlein A."/>
            <person name="Seedorf H."/>
            <person name="Daniel R."/>
        </authorList>
    </citation>
    <scope>NUCLEOTIDE SEQUENCE [LARGE SCALE GENOMIC DNA]</scope>
    <source>
        <strain evidence="2 3">DSM 11111</strain>
    </source>
</reference>
<comment type="caution">
    <text evidence="2">The sequence shown here is derived from an EMBL/GenBank/DDBJ whole genome shotgun (WGS) entry which is preliminary data.</text>
</comment>
<evidence type="ECO:0000313" key="3">
    <source>
        <dbReference type="Proteomes" id="UP000077245"/>
    </source>
</evidence>
<evidence type="ECO:0000313" key="2">
    <source>
        <dbReference type="EMBL" id="KZX15875.1"/>
    </source>
</evidence>
<protein>
    <submittedName>
        <fullName evidence="2">Uncharacterized protein</fullName>
    </submittedName>
</protein>
<keyword evidence="1" id="KW-0175">Coiled coil</keyword>
<dbReference type="RefSeq" id="WP_067089056.1">
    <property type="nucleotide sequence ID" value="NZ_LWMV01000024.1"/>
</dbReference>
<feature type="coiled-coil region" evidence="1">
    <location>
        <begin position="142"/>
        <end position="176"/>
    </location>
</feature>
<organism evidence="2 3">
    <name type="scientific">Methanobrevibacter curvatus</name>
    <dbReference type="NCBI Taxonomy" id="49547"/>
    <lineage>
        <taxon>Archaea</taxon>
        <taxon>Methanobacteriati</taxon>
        <taxon>Methanobacteriota</taxon>
        <taxon>Methanomada group</taxon>
        <taxon>Methanobacteria</taxon>
        <taxon>Methanobacteriales</taxon>
        <taxon>Methanobacteriaceae</taxon>
        <taxon>Methanobrevibacter</taxon>
    </lineage>
</organism>
<dbReference type="AlphaFoldDB" id="A0A166DRE1"/>
<gene>
    <name evidence="2" type="ORF">MBCUR_01870</name>
</gene>
<accession>A0A166DRE1</accession>
<proteinExistence type="predicted"/>
<name>A0A166DRE1_9EURY</name>